<reference evidence="3 4" key="2">
    <citation type="journal article" date="2010" name="Stand. Genomic Sci.">
        <title>Complete genome sequence of Desulfohalobium retbaense type strain (HR(100)).</title>
        <authorList>
            <person name="Spring S."/>
            <person name="Nolan M."/>
            <person name="Lapidus A."/>
            <person name="Glavina Del Rio T."/>
            <person name="Copeland A."/>
            <person name="Tice H."/>
            <person name="Cheng J.F."/>
            <person name="Lucas S."/>
            <person name="Land M."/>
            <person name="Chen F."/>
            <person name="Bruce D."/>
            <person name="Goodwin L."/>
            <person name="Pitluck S."/>
            <person name="Ivanova N."/>
            <person name="Mavromatis K."/>
            <person name="Mikhailova N."/>
            <person name="Pati A."/>
            <person name="Chen A."/>
            <person name="Palaniappan K."/>
            <person name="Hauser L."/>
            <person name="Chang Y.J."/>
            <person name="Jeffries C.D."/>
            <person name="Munk C."/>
            <person name="Kiss H."/>
            <person name="Chain P."/>
            <person name="Han C."/>
            <person name="Brettin T."/>
            <person name="Detter J.C."/>
            <person name="Schuler E."/>
            <person name="Goker M."/>
            <person name="Rohde M."/>
            <person name="Bristow J."/>
            <person name="Eisen J.A."/>
            <person name="Markowitz V."/>
            <person name="Hugenholtz P."/>
            <person name="Kyrpides N.C."/>
            <person name="Klenk H.P."/>
        </authorList>
    </citation>
    <scope>NUCLEOTIDE SEQUENCE [LARGE SCALE GENOMIC DNA]</scope>
    <source>
        <strain evidence="3 4">DSM 5692</strain>
    </source>
</reference>
<name>C8X2B2_DESRD</name>
<sequence length="158" mass="16848">MFKKKHQPEQPKPSKTPTLIGGNTNFEGRFSGSDDICIEGQFTGEIASEGSVYVNQNATITANIRATHVYVHGRVQGNVAAREQLNIGENGRVDGDVETKALTVLTGGHLEGSCRMFNESAEDKEAPCPPTPAWDLAASVPSESDDENEEDTGTSAAV</sequence>
<feature type="region of interest" description="Disordered" evidence="2">
    <location>
        <begin position="1"/>
        <end position="24"/>
    </location>
</feature>
<dbReference type="RefSeq" id="WP_015751706.1">
    <property type="nucleotide sequence ID" value="NC_013223.1"/>
</dbReference>
<dbReference type="OrthoDB" id="5327254at2"/>
<evidence type="ECO:0008006" key="5">
    <source>
        <dbReference type="Google" id="ProtNLM"/>
    </source>
</evidence>
<dbReference type="STRING" id="485915.Dret_1271"/>
<feature type="compositionally biased region" description="Polar residues" evidence="2">
    <location>
        <begin position="13"/>
        <end position="24"/>
    </location>
</feature>
<dbReference type="PANTHER" id="PTHR35024:SF4">
    <property type="entry name" value="POLYMER-FORMING CYTOSKELETAL PROTEIN"/>
    <property type="match status" value="1"/>
</dbReference>
<feature type="compositionally biased region" description="Acidic residues" evidence="2">
    <location>
        <begin position="143"/>
        <end position="152"/>
    </location>
</feature>
<dbReference type="InterPro" id="IPR007607">
    <property type="entry name" value="BacA/B"/>
</dbReference>
<organism evidence="3 4">
    <name type="scientific">Desulfohalobium retbaense (strain ATCC 49708 / DSM 5692 / JCM 16813 / HR100)</name>
    <dbReference type="NCBI Taxonomy" id="485915"/>
    <lineage>
        <taxon>Bacteria</taxon>
        <taxon>Pseudomonadati</taxon>
        <taxon>Thermodesulfobacteriota</taxon>
        <taxon>Desulfovibrionia</taxon>
        <taxon>Desulfovibrionales</taxon>
        <taxon>Desulfohalobiaceae</taxon>
        <taxon>Desulfohalobium</taxon>
    </lineage>
</organism>
<evidence type="ECO:0000313" key="4">
    <source>
        <dbReference type="Proteomes" id="UP000001052"/>
    </source>
</evidence>
<dbReference type="PANTHER" id="PTHR35024">
    <property type="entry name" value="HYPOTHETICAL CYTOSOLIC PROTEIN"/>
    <property type="match status" value="1"/>
</dbReference>
<evidence type="ECO:0000256" key="1">
    <source>
        <dbReference type="ARBA" id="ARBA00044755"/>
    </source>
</evidence>
<dbReference type="Proteomes" id="UP000001052">
    <property type="component" value="Chromosome"/>
</dbReference>
<evidence type="ECO:0000313" key="3">
    <source>
        <dbReference type="EMBL" id="ACV68559.1"/>
    </source>
</evidence>
<reference evidence="4" key="1">
    <citation type="submission" date="2009-09" db="EMBL/GenBank/DDBJ databases">
        <title>The complete chromosome of Desulfohalobium retbaense DSM 5692.</title>
        <authorList>
            <consortium name="US DOE Joint Genome Institute (JGI-PGF)"/>
            <person name="Lucas S."/>
            <person name="Copeland A."/>
            <person name="Lapidus A."/>
            <person name="Glavina del Rio T."/>
            <person name="Dalin E."/>
            <person name="Tice H."/>
            <person name="Bruce D."/>
            <person name="Goodwin L."/>
            <person name="Pitluck S."/>
            <person name="Kyrpides N."/>
            <person name="Mavromatis K."/>
            <person name="Ivanova N."/>
            <person name="Mikhailova N."/>
            <person name="Munk A.C."/>
            <person name="Brettin T."/>
            <person name="Detter J.C."/>
            <person name="Han C."/>
            <person name="Tapia R."/>
            <person name="Larimer F."/>
            <person name="Land M."/>
            <person name="Hauser L."/>
            <person name="Markowitz V."/>
            <person name="Cheng J.-F."/>
            <person name="Hugenholtz P."/>
            <person name="Woyke T."/>
            <person name="Wu D."/>
            <person name="Spring S."/>
            <person name="Klenk H.-P."/>
            <person name="Eisen J.A."/>
        </authorList>
    </citation>
    <scope>NUCLEOTIDE SEQUENCE [LARGE SCALE GENOMIC DNA]</scope>
    <source>
        <strain evidence="4">DSM 5692</strain>
    </source>
</reference>
<keyword evidence="4" id="KW-1185">Reference proteome</keyword>
<dbReference type="EMBL" id="CP001734">
    <property type="protein sequence ID" value="ACV68559.1"/>
    <property type="molecule type" value="Genomic_DNA"/>
</dbReference>
<feature type="region of interest" description="Disordered" evidence="2">
    <location>
        <begin position="120"/>
        <end position="158"/>
    </location>
</feature>
<dbReference type="Pfam" id="PF04519">
    <property type="entry name" value="Bactofilin"/>
    <property type="match status" value="1"/>
</dbReference>
<protein>
    <recommendedName>
        <fullName evidence="5">Polymer-forming cytoskeletal protein</fullName>
    </recommendedName>
</protein>
<evidence type="ECO:0000256" key="2">
    <source>
        <dbReference type="SAM" id="MobiDB-lite"/>
    </source>
</evidence>
<proteinExistence type="inferred from homology"/>
<dbReference type="HOGENOM" id="CLU_072799_6_7_7"/>
<gene>
    <name evidence="3" type="ordered locus">Dret_1271</name>
</gene>
<comment type="similarity">
    <text evidence="1">Belongs to the bactofilin family.</text>
</comment>
<dbReference type="eggNOG" id="COG1664">
    <property type="taxonomic scope" value="Bacteria"/>
</dbReference>
<dbReference type="KEGG" id="drt:Dret_1271"/>
<accession>C8X2B2</accession>
<dbReference type="AlphaFoldDB" id="C8X2B2"/>